<dbReference type="OMA" id="LWRVHTV"/>
<evidence type="ECO:0000259" key="6">
    <source>
        <dbReference type="Pfam" id="PF18052"/>
    </source>
</evidence>
<sequence length="498" mass="55522">MDLAISAVTGDLASRFISFLMNKYTDHVCSEEKAERLQQLLLRVHTVVEEADGRCITNSCMLMQLKQLSSAMYQGYHVLDNVRYKQHKEASKDLVSDSSTSSDYIIPFKRARTAYSSTNKASNSGLQSALENLEGAVTDMVEFVVLLGGCERISRRPYDAYLQVDNFMFGRHVEKQKIINFLLQENIPGPPAVLPVVGGRGVGKKTLVAHVCRYDRVRSHFAVILHLNGDGLTRITYHEIPSGRNGDGLTRITYHEIPSGRTLVVVEFASDVDDDDWKIFYSSVTCMDRGNKVIILGRNESLKKLGTVQSISLNRLAFEEYRYLLKTLAFGSLKPGDHPWLATIVEEFAVVLEGSLVSANLLGYAVRNNLNAHFWLSTLNKIRITRKMIMSRFGCHPNGLFDQDRPVHFGSHHLLSPAARLIPSASCLDSSLPKVIFGDVLGEPGHIAPTKGDFRLISWESRLPPYTAFVHLSRFVPSCVDDKPEAPLSGRKRLGPSA</sequence>
<dbReference type="AlphaFoldDB" id="A0A9R1B2G9"/>
<evidence type="ECO:0000256" key="5">
    <source>
        <dbReference type="ARBA" id="ARBA00022821"/>
    </source>
</evidence>
<reference evidence="7 8" key="1">
    <citation type="submission" date="2017-09" db="EMBL/GenBank/DDBJ databases">
        <authorList>
            <consortium name="International Durum Wheat Genome Sequencing Consortium (IDWGSC)"/>
            <person name="Milanesi L."/>
        </authorList>
    </citation>
    <scope>NUCLEOTIDE SEQUENCE [LARGE SCALE GENOMIC DNA]</scope>
    <source>
        <strain evidence="8">cv. Svevo</strain>
    </source>
</reference>
<accession>A0A9R1B2G9</accession>
<organism evidence="7 8">
    <name type="scientific">Triticum turgidum subsp. durum</name>
    <name type="common">Durum wheat</name>
    <name type="synonym">Triticum durum</name>
    <dbReference type="NCBI Taxonomy" id="4567"/>
    <lineage>
        <taxon>Eukaryota</taxon>
        <taxon>Viridiplantae</taxon>
        <taxon>Streptophyta</taxon>
        <taxon>Embryophyta</taxon>
        <taxon>Tracheophyta</taxon>
        <taxon>Spermatophyta</taxon>
        <taxon>Magnoliopsida</taxon>
        <taxon>Liliopsida</taxon>
        <taxon>Poales</taxon>
        <taxon>Poaceae</taxon>
        <taxon>BOP clade</taxon>
        <taxon>Pooideae</taxon>
        <taxon>Triticodae</taxon>
        <taxon>Triticeae</taxon>
        <taxon>Triticinae</taxon>
        <taxon>Triticum</taxon>
    </lineage>
</organism>
<keyword evidence="3" id="KW-0677">Repeat</keyword>
<dbReference type="Proteomes" id="UP000324705">
    <property type="component" value="Chromosome 6A"/>
</dbReference>
<evidence type="ECO:0000256" key="3">
    <source>
        <dbReference type="ARBA" id="ARBA00022737"/>
    </source>
</evidence>
<comment type="similarity">
    <text evidence="1">Belongs to the disease resistance NB-LRR family.</text>
</comment>
<keyword evidence="4" id="KW-0547">Nucleotide-binding</keyword>
<gene>
    <name evidence="7" type="ORF">TRITD_6Av1G181200</name>
</gene>
<dbReference type="InterPro" id="IPR041118">
    <property type="entry name" value="Rx_N"/>
</dbReference>
<dbReference type="Gene3D" id="3.40.50.300">
    <property type="entry name" value="P-loop containing nucleotide triphosphate hydrolases"/>
    <property type="match status" value="1"/>
</dbReference>
<evidence type="ECO:0000313" key="8">
    <source>
        <dbReference type="Proteomes" id="UP000324705"/>
    </source>
</evidence>
<keyword evidence="5" id="KW-0611">Plant defense</keyword>
<feature type="domain" description="Disease resistance N-terminal" evidence="6">
    <location>
        <begin position="12"/>
        <end position="91"/>
    </location>
</feature>
<name>A0A9R1B2G9_TRITD</name>
<proteinExistence type="inferred from homology"/>
<dbReference type="GO" id="GO:0006952">
    <property type="term" value="P:defense response"/>
    <property type="evidence" value="ECO:0007669"/>
    <property type="project" value="UniProtKB-KW"/>
</dbReference>
<keyword evidence="8" id="KW-1185">Reference proteome</keyword>
<evidence type="ECO:0000256" key="1">
    <source>
        <dbReference type="ARBA" id="ARBA00008894"/>
    </source>
</evidence>
<protein>
    <recommendedName>
        <fullName evidence="6">Disease resistance N-terminal domain-containing protein</fullName>
    </recommendedName>
</protein>
<dbReference type="Gramene" id="TRITD6Av1G181200.7">
    <property type="protein sequence ID" value="TRITD6Av1G181200.7"/>
    <property type="gene ID" value="TRITD6Av1G181200"/>
</dbReference>
<dbReference type="GO" id="GO:0000166">
    <property type="term" value="F:nucleotide binding"/>
    <property type="evidence" value="ECO:0007669"/>
    <property type="project" value="UniProtKB-KW"/>
</dbReference>
<keyword evidence="2" id="KW-0433">Leucine-rich repeat</keyword>
<evidence type="ECO:0000313" key="7">
    <source>
        <dbReference type="EMBL" id="VAI48975.1"/>
    </source>
</evidence>
<evidence type="ECO:0000256" key="4">
    <source>
        <dbReference type="ARBA" id="ARBA00022741"/>
    </source>
</evidence>
<dbReference type="SUPFAM" id="SSF52540">
    <property type="entry name" value="P-loop containing nucleoside triphosphate hydrolases"/>
    <property type="match status" value="1"/>
</dbReference>
<dbReference type="PANTHER" id="PTHR33377">
    <property type="entry name" value="OS10G0134700 PROTEIN-RELATED"/>
    <property type="match status" value="1"/>
</dbReference>
<dbReference type="EMBL" id="LT934121">
    <property type="protein sequence ID" value="VAI48975.1"/>
    <property type="molecule type" value="Genomic_DNA"/>
</dbReference>
<dbReference type="PANTHER" id="PTHR33377:SF46">
    <property type="entry name" value="OS10G0134033 PROTEIN"/>
    <property type="match status" value="1"/>
</dbReference>
<dbReference type="InterPro" id="IPR027417">
    <property type="entry name" value="P-loop_NTPase"/>
</dbReference>
<dbReference type="Pfam" id="PF18052">
    <property type="entry name" value="Rx_N"/>
    <property type="match status" value="1"/>
</dbReference>
<evidence type="ECO:0000256" key="2">
    <source>
        <dbReference type="ARBA" id="ARBA00022614"/>
    </source>
</evidence>